<keyword evidence="5" id="KW-1185">Reference proteome</keyword>
<dbReference type="VEuPathDB" id="FungiDB:I303_07046"/>
<reference evidence="3" key="1">
    <citation type="submission" date="2013-07" db="EMBL/GenBank/DDBJ databases">
        <title>The Genome Sequence of Cryptococcus dejecticola CBS10117.</title>
        <authorList>
            <consortium name="The Broad Institute Genome Sequencing Platform"/>
            <person name="Cuomo C."/>
            <person name="Litvintseva A."/>
            <person name="Chen Y."/>
            <person name="Heitman J."/>
            <person name="Sun S."/>
            <person name="Springer D."/>
            <person name="Dromer F."/>
            <person name="Young S.K."/>
            <person name="Zeng Q."/>
            <person name="Gargeya S."/>
            <person name="Fitzgerald M."/>
            <person name="Abouelleil A."/>
            <person name="Alvarado L."/>
            <person name="Berlin A.M."/>
            <person name="Chapman S.B."/>
            <person name="Dewar J."/>
            <person name="Goldberg J."/>
            <person name="Griggs A."/>
            <person name="Gujja S."/>
            <person name="Hansen M."/>
            <person name="Howarth C."/>
            <person name="Imamovic A."/>
            <person name="Larimer J."/>
            <person name="McCowan C."/>
            <person name="Murphy C."/>
            <person name="Pearson M."/>
            <person name="Priest M."/>
            <person name="Roberts A."/>
            <person name="Saif S."/>
            <person name="Shea T."/>
            <person name="Sykes S."/>
            <person name="Wortman J."/>
            <person name="Nusbaum C."/>
            <person name="Birren B."/>
        </authorList>
    </citation>
    <scope>NUCLEOTIDE SEQUENCE [LARGE SCALE GENOMIC DNA]</scope>
    <source>
        <strain evidence="3">CBS 10117</strain>
    </source>
</reference>
<evidence type="ECO:0000313" key="4">
    <source>
        <dbReference type="EMBL" id="WWC66007.1"/>
    </source>
</evidence>
<dbReference type="AlphaFoldDB" id="A0A1A5ZWV5"/>
<feature type="region of interest" description="Disordered" evidence="1">
    <location>
        <begin position="40"/>
        <end position="59"/>
    </location>
</feature>
<dbReference type="EMBL" id="KI894035">
    <property type="protein sequence ID" value="OBR82287.1"/>
    <property type="molecule type" value="Genomic_DNA"/>
</dbReference>
<proteinExistence type="predicted"/>
<feature type="signal peptide" evidence="2">
    <location>
        <begin position="1"/>
        <end position="22"/>
    </location>
</feature>
<feature type="chain" id="PRO_5008341908" evidence="2">
    <location>
        <begin position="23"/>
        <end position="169"/>
    </location>
</feature>
<evidence type="ECO:0000313" key="5">
    <source>
        <dbReference type="Proteomes" id="UP000078595"/>
    </source>
</evidence>
<evidence type="ECO:0000313" key="3">
    <source>
        <dbReference type="EMBL" id="OBR82287.1"/>
    </source>
</evidence>
<dbReference type="GeneID" id="28970745"/>
<dbReference type="RefSeq" id="XP_018260129.1">
    <property type="nucleotide sequence ID" value="XM_018410320.1"/>
</dbReference>
<sequence>MPIILASLVFAITLAALPSTEPGPDAEEDARYVAYLKAEQNKRRASKDNNTDSELDTDTTALHRYSNKIAVGDRHQEQKSQKARGLGLGLGLGLDMDLDTQTKQTQTSNNDRSSLPSGQLQLQTKHKSHTKSLVLLPFGCYHKPTSTSIVLCTLVLDLQLKRYYPGELA</sequence>
<name>A0A1A5ZWV5_9TREE</name>
<keyword evidence="2" id="KW-0732">Signal</keyword>
<dbReference type="OrthoDB" id="10616651at2759"/>
<reference evidence="4" key="2">
    <citation type="submission" date="2013-07" db="EMBL/GenBank/DDBJ databases">
        <authorList>
            <consortium name="The Broad Institute Genome Sequencing Platform"/>
            <person name="Cuomo C."/>
            <person name="Litvintseva A."/>
            <person name="Chen Y."/>
            <person name="Heitman J."/>
            <person name="Sun S."/>
            <person name="Springer D."/>
            <person name="Dromer F."/>
            <person name="Young S.K."/>
            <person name="Zeng Q."/>
            <person name="Gargeya S."/>
            <person name="Fitzgerald M."/>
            <person name="Abouelleil A."/>
            <person name="Alvarado L."/>
            <person name="Berlin A.M."/>
            <person name="Chapman S.B."/>
            <person name="Dewar J."/>
            <person name="Goldberg J."/>
            <person name="Griggs A."/>
            <person name="Gujja S."/>
            <person name="Hansen M."/>
            <person name="Howarth C."/>
            <person name="Imamovic A."/>
            <person name="Larimer J."/>
            <person name="McCowan C."/>
            <person name="Murphy C."/>
            <person name="Pearson M."/>
            <person name="Priest M."/>
            <person name="Roberts A."/>
            <person name="Saif S."/>
            <person name="Shea T."/>
            <person name="Sykes S."/>
            <person name="Wortman J."/>
            <person name="Nusbaum C."/>
            <person name="Birren B."/>
        </authorList>
    </citation>
    <scope>NUCLEOTIDE SEQUENCE</scope>
    <source>
        <strain evidence="4">CBS 10117</strain>
    </source>
</reference>
<evidence type="ECO:0000256" key="2">
    <source>
        <dbReference type="SAM" id="SignalP"/>
    </source>
</evidence>
<gene>
    <name evidence="3" type="ORF">I303_07046</name>
    <name evidence="4" type="ORF">I303_108629</name>
</gene>
<evidence type="ECO:0000256" key="1">
    <source>
        <dbReference type="SAM" id="MobiDB-lite"/>
    </source>
</evidence>
<dbReference type="Proteomes" id="UP000078595">
    <property type="component" value="Chromosome 11"/>
</dbReference>
<dbReference type="KEGG" id="kdj:28970745"/>
<feature type="compositionally biased region" description="Polar residues" evidence="1">
    <location>
        <begin position="101"/>
        <end position="123"/>
    </location>
</feature>
<reference evidence="4" key="3">
    <citation type="submission" date="2024-02" db="EMBL/GenBank/DDBJ databases">
        <title>Comparative genomics of Cryptococcus and Kwoniella reveals pathogenesis evolution and contrasting modes of karyotype evolution via chromosome fusion or intercentromeric recombination.</title>
        <authorList>
            <person name="Coelho M.A."/>
            <person name="David-Palma M."/>
            <person name="Shea T."/>
            <person name="Bowers K."/>
            <person name="McGinley-Smith S."/>
            <person name="Mohammad A.W."/>
            <person name="Gnirke A."/>
            <person name="Yurkov A.M."/>
            <person name="Nowrousian M."/>
            <person name="Sun S."/>
            <person name="Cuomo C.A."/>
            <person name="Heitman J."/>
        </authorList>
    </citation>
    <scope>NUCLEOTIDE SEQUENCE</scope>
    <source>
        <strain evidence="4">CBS 10117</strain>
    </source>
</reference>
<organism evidence="3">
    <name type="scientific">Kwoniella dejecticola CBS 10117</name>
    <dbReference type="NCBI Taxonomy" id="1296121"/>
    <lineage>
        <taxon>Eukaryota</taxon>
        <taxon>Fungi</taxon>
        <taxon>Dikarya</taxon>
        <taxon>Basidiomycota</taxon>
        <taxon>Agaricomycotina</taxon>
        <taxon>Tremellomycetes</taxon>
        <taxon>Tremellales</taxon>
        <taxon>Cryptococcaceae</taxon>
        <taxon>Kwoniella</taxon>
    </lineage>
</organism>
<dbReference type="EMBL" id="CP144540">
    <property type="protein sequence ID" value="WWC66007.1"/>
    <property type="molecule type" value="Genomic_DNA"/>
</dbReference>
<protein>
    <submittedName>
        <fullName evidence="3">Uncharacterized protein</fullName>
    </submittedName>
</protein>
<accession>A0A1A5ZWV5</accession>
<feature type="compositionally biased region" description="Basic and acidic residues" evidence="1">
    <location>
        <begin position="40"/>
        <end position="50"/>
    </location>
</feature>
<feature type="region of interest" description="Disordered" evidence="1">
    <location>
        <begin position="101"/>
        <end position="124"/>
    </location>
</feature>